<dbReference type="EMBL" id="JBHSWH010000001">
    <property type="protein sequence ID" value="MFC6704314.1"/>
    <property type="molecule type" value="Genomic_DNA"/>
</dbReference>
<dbReference type="Pfam" id="PF13411">
    <property type="entry name" value="MerR_1"/>
    <property type="match status" value="1"/>
</dbReference>
<feature type="coiled-coil region" evidence="2">
    <location>
        <begin position="86"/>
        <end position="113"/>
    </location>
</feature>
<protein>
    <submittedName>
        <fullName evidence="4">MerR family transcriptional regulator</fullName>
    </submittedName>
</protein>
<dbReference type="InterPro" id="IPR009061">
    <property type="entry name" value="DNA-bd_dom_put_sf"/>
</dbReference>
<proteinExistence type="predicted"/>
<organism evidence="4 5">
    <name type="scientific">Flexivirga alba</name>
    <dbReference type="NCBI Taxonomy" id="702742"/>
    <lineage>
        <taxon>Bacteria</taxon>
        <taxon>Bacillati</taxon>
        <taxon>Actinomycetota</taxon>
        <taxon>Actinomycetes</taxon>
        <taxon>Micrococcales</taxon>
        <taxon>Dermacoccaceae</taxon>
        <taxon>Flexivirga</taxon>
    </lineage>
</organism>
<dbReference type="SUPFAM" id="SSF46955">
    <property type="entry name" value="Putative DNA-binding domain"/>
    <property type="match status" value="1"/>
</dbReference>
<dbReference type="PANTHER" id="PTHR30204">
    <property type="entry name" value="REDOX-CYCLING DRUG-SENSING TRANSCRIPTIONAL ACTIVATOR SOXR"/>
    <property type="match status" value="1"/>
</dbReference>
<dbReference type="InterPro" id="IPR000551">
    <property type="entry name" value="MerR-type_HTH_dom"/>
</dbReference>
<dbReference type="Gene3D" id="3.20.80.10">
    <property type="entry name" value="Regulatory factor, effector binding domain"/>
    <property type="match status" value="1"/>
</dbReference>
<keyword evidence="1" id="KW-0238">DNA-binding</keyword>
<dbReference type="InterPro" id="IPR029442">
    <property type="entry name" value="GyrI-like"/>
</dbReference>
<dbReference type="RefSeq" id="WP_382398430.1">
    <property type="nucleotide sequence ID" value="NZ_JBHSWH010000001.1"/>
</dbReference>
<dbReference type="SUPFAM" id="SSF55136">
    <property type="entry name" value="Probable bacterial effector-binding domain"/>
    <property type="match status" value="1"/>
</dbReference>
<sequence length="271" mass="29318">MFNIGDFARHGRVSVRMLRHYDAIGLLQPAEVDPFSGYRRYDGAQLARLNRLVALKDLGFTLDQVGVLLDDAVTGEQLRGMLALRLAELEESVAADQARLRQVEARLRAIESESTMSDTNVLIKSVPSADYVELRATAASFSPDDIGPVVQPLCAELGELLAHAEATPDPDGRLTCWYDQQPDGSVAVHAGVPVIATGADTNGLTVTTLPGAEVAVLTHRGPMDQVMASWQGLLTWVENAGRRTGGPSREVYLETSSDPKTWVTELQEPIG</sequence>
<evidence type="ECO:0000256" key="2">
    <source>
        <dbReference type="SAM" id="Coils"/>
    </source>
</evidence>
<dbReference type="PANTHER" id="PTHR30204:SF97">
    <property type="entry name" value="MERR FAMILY REGULATORY PROTEIN"/>
    <property type="match status" value="1"/>
</dbReference>
<keyword evidence="2" id="KW-0175">Coiled coil</keyword>
<reference evidence="5" key="1">
    <citation type="journal article" date="2019" name="Int. J. Syst. Evol. Microbiol.">
        <title>The Global Catalogue of Microorganisms (GCM) 10K type strain sequencing project: providing services to taxonomists for standard genome sequencing and annotation.</title>
        <authorList>
            <consortium name="The Broad Institute Genomics Platform"/>
            <consortium name="The Broad Institute Genome Sequencing Center for Infectious Disease"/>
            <person name="Wu L."/>
            <person name="Ma J."/>
        </authorList>
    </citation>
    <scope>NUCLEOTIDE SEQUENCE [LARGE SCALE GENOMIC DNA]</scope>
    <source>
        <strain evidence="5">CCUG 58127</strain>
    </source>
</reference>
<evidence type="ECO:0000313" key="5">
    <source>
        <dbReference type="Proteomes" id="UP001596298"/>
    </source>
</evidence>
<dbReference type="CDD" id="cd01107">
    <property type="entry name" value="HTH_BmrR"/>
    <property type="match status" value="1"/>
</dbReference>
<accession>A0ABW2ACB6</accession>
<dbReference type="InterPro" id="IPR047057">
    <property type="entry name" value="MerR_fam"/>
</dbReference>
<dbReference type="InterPro" id="IPR010499">
    <property type="entry name" value="AraC_E-bd"/>
</dbReference>
<dbReference type="SMART" id="SM00422">
    <property type="entry name" value="HTH_MERR"/>
    <property type="match status" value="1"/>
</dbReference>
<evidence type="ECO:0000313" key="4">
    <source>
        <dbReference type="EMBL" id="MFC6704314.1"/>
    </source>
</evidence>
<dbReference type="InterPro" id="IPR011256">
    <property type="entry name" value="Reg_factor_effector_dom_sf"/>
</dbReference>
<keyword evidence="5" id="KW-1185">Reference proteome</keyword>
<dbReference type="Pfam" id="PF06445">
    <property type="entry name" value="GyrI-like"/>
    <property type="match status" value="1"/>
</dbReference>
<comment type="caution">
    <text evidence="4">The sequence shown here is derived from an EMBL/GenBank/DDBJ whole genome shotgun (WGS) entry which is preliminary data.</text>
</comment>
<name>A0ABW2ACB6_9MICO</name>
<dbReference type="PROSITE" id="PS50937">
    <property type="entry name" value="HTH_MERR_2"/>
    <property type="match status" value="1"/>
</dbReference>
<feature type="domain" description="HTH merR-type" evidence="3">
    <location>
        <begin position="1"/>
        <end position="71"/>
    </location>
</feature>
<evidence type="ECO:0000256" key="1">
    <source>
        <dbReference type="ARBA" id="ARBA00023125"/>
    </source>
</evidence>
<dbReference type="SMART" id="SM00871">
    <property type="entry name" value="AraC_E_bind"/>
    <property type="match status" value="1"/>
</dbReference>
<evidence type="ECO:0000259" key="3">
    <source>
        <dbReference type="PROSITE" id="PS50937"/>
    </source>
</evidence>
<dbReference type="Proteomes" id="UP001596298">
    <property type="component" value="Unassembled WGS sequence"/>
</dbReference>
<gene>
    <name evidence="4" type="ORF">ACFQDH_03240</name>
</gene>
<dbReference type="Gene3D" id="1.10.1660.10">
    <property type="match status" value="1"/>
</dbReference>